<dbReference type="Pfam" id="PF00041">
    <property type="entry name" value="fn3"/>
    <property type="match status" value="1"/>
</dbReference>
<dbReference type="CDD" id="cd06263">
    <property type="entry name" value="MAM"/>
    <property type="match status" value="1"/>
</dbReference>
<dbReference type="eggNOG" id="COG1572">
    <property type="taxonomic scope" value="Bacteria"/>
</dbReference>
<dbReference type="GO" id="GO:0005975">
    <property type="term" value="P:carbohydrate metabolic process"/>
    <property type="evidence" value="ECO:0007669"/>
    <property type="project" value="UniProtKB-ARBA"/>
</dbReference>
<keyword evidence="5" id="KW-1185">Reference proteome</keyword>
<dbReference type="Proteomes" id="UP000004095">
    <property type="component" value="Unassembled WGS sequence"/>
</dbReference>
<evidence type="ECO:0000313" key="4">
    <source>
        <dbReference type="EMBL" id="EAY26837.1"/>
    </source>
</evidence>
<dbReference type="SUPFAM" id="SSF49899">
    <property type="entry name" value="Concanavalin A-like lectins/glucanases"/>
    <property type="match status" value="2"/>
</dbReference>
<dbReference type="NCBIfam" id="NF038128">
    <property type="entry name" value="choice_anch_J"/>
    <property type="match status" value="1"/>
</dbReference>
<dbReference type="InterPro" id="IPR051560">
    <property type="entry name" value="MAM_domain-containing"/>
</dbReference>
<dbReference type="AlphaFoldDB" id="A1ZRU9"/>
<dbReference type="Gene3D" id="2.60.120.200">
    <property type="match status" value="2"/>
</dbReference>
<protein>
    <submittedName>
        <fullName evidence="4">MAM domain protein</fullName>
    </submittedName>
</protein>
<dbReference type="PROSITE" id="PS50060">
    <property type="entry name" value="MAM_2"/>
    <property type="match status" value="2"/>
</dbReference>
<dbReference type="eggNOG" id="COG2356">
    <property type="taxonomic scope" value="Bacteria"/>
</dbReference>
<dbReference type="NCBIfam" id="TIGR04183">
    <property type="entry name" value="Por_Secre_tail"/>
    <property type="match status" value="1"/>
</dbReference>
<feature type="domain" description="MAM" evidence="2">
    <location>
        <begin position="875"/>
        <end position="1037"/>
    </location>
</feature>
<dbReference type="SMART" id="SM00137">
    <property type="entry name" value="MAM"/>
    <property type="match status" value="1"/>
</dbReference>
<dbReference type="GO" id="GO:0016020">
    <property type="term" value="C:membrane"/>
    <property type="evidence" value="ECO:0007669"/>
    <property type="project" value="InterPro"/>
</dbReference>
<dbReference type="GO" id="GO:0004553">
    <property type="term" value="F:hydrolase activity, hydrolyzing O-glycosyl compounds"/>
    <property type="evidence" value="ECO:0007669"/>
    <property type="project" value="UniProtKB-ARBA"/>
</dbReference>
<dbReference type="PANTHER" id="PTHR23282">
    <property type="entry name" value="APICAL ENDOSOMAL GLYCOPROTEIN PRECURSOR"/>
    <property type="match status" value="1"/>
</dbReference>
<dbReference type="InterPro" id="IPR013783">
    <property type="entry name" value="Ig-like_fold"/>
</dbReference>
<name>A1ZRU9_MICM2</name>
<sequence length="1240" mass="135779">MDNIISAKGQEHKAPPKRRGKNNYVPGKGYPKGKDLLIEKQIRLNQARKAAKNQSQIQGQTRSLTPLANFDAHVGTVLNDPTGAIGPNHYVYAFNSGFGILDRSGNVLVPEASLGTLFPGETLGDPIVVYDNFANRFIIMQFSNTPNGILLAVCKGADPVNDGWHTYRFNTGTFPDYEKLSIWNDGYYITANKDQSSPSTSQVVYALERDKMLTGEEATIVGFPLPGISNNGFYSPGGFNATGTSLPPAGVGHSIIYMQDDGWAGVDEDHLKIWTTDVDWANPENSTISEPQKLTTTAFDGVFNGGSFQNLDEPGSGPNLDAIQATMMYMTNYRRFENYNAVVINFVVDISGDDTKAGIRWYELRQSADGQPWTIYQEGTYVQPDGHSAYCGSIAMDKQGNIGLGYTIVSSTKHTSLRYTGRLASDPLGVMTYGENVIADGDSRENRGDGRYGDYAQLTVDPLDDLTFWHIGEYFKGEGTRRSRVASFRIGTSTPDSIPPSAPTQLAIIDTGYSDVTISWTAATDDQGVASYEIYRDGELIDIISGITYKATGLTPLTTYKFSLKARDFGGNKSEMSEVLEVTTLNSPFCLNGIENYPYTQGFEDGFGDWTPVNGKTLKWKIGSGSTPKFSTGPDAAAEGEKYAYVTRKFGFFGKSASLISPCFNLSNLKDPIFSFKYHMKGFFEPGGVSLDISKDNGVTWELLWVQKGNQGSDWNSVQLNLSQYVGENVQLRFNRLLKFGARADVAIDGISLGEPVICLEGKLSLNITFDNYPEETSWELKDAEGNVIDSASYTADNTPDGSSTSKTFELPDGQYTFTFKDSYGDGLLGNAFYTLSIGDRVIVTGGKFRTEESTSFCISNSVASCDNGITTFPYTEGFEKGLGAWTQNNSRGLRWASIRPRDYSNPNIAPPATEGKRYAYVHPWRGNPFQPSILTSPCFDLSQANNPVFTFKYYMNSPYKTGTLNLEISVDNGTSWTAIWGKTGNQGAEWKSESMNLRAYVGKRIQLRFVGATNTYLWANIAVDDMLLNTEGSCTAGDITLDLTFDNYPEETSWELKDAEGNIIDSASYTADNTPDGSNITKVFSELPTGNYTFTIKDRIGDGICCSYGEGAYSLSGVNGMIATGGEFGREESIVFCVQNNNTSAQASRGTDIVTHDLNTKSDSYTVYPNPADKVLYVKANGKTKDASQVMIFSMYGRLAKTVKMNPGTAIDIADLPAGTYFIRIIGGGKTVTKKFIKY</sequence>
<dbReference type="EMBL" id="AAWS01000029">
    <property type="protein sequence ID" value="EAY26837.1"/>
    <property type="molecule type" value="Genomic_DNA"/>
</dbReference>
<dbReference type="PANTHER" id="PTHR23282:SF101">
    <property type="entry name" value="MAM DOMAIN-CONTAINING PROTEIN"/>
    <property type="match status" value="1"/>
</dbReference>
<evidence type="ECO:0000259" key="3">
    <source>
        <dbReference type="PROSITE" id="PS50853"/>
    </source>
</evidence>
<reference evidence="4 5" key="1">
    <citation type="submission" date="2007-01" db="EMBL/GenBank/DDBJ databases">
        <authorList>
            <person name="Haygood M."/>
            <person name="Podell S."/>
            <person name="Anderson C."/>
            <person name="Hopkinson B."/>
            <person name="Roe K."/>
            <person name="Barbeau K."/>
            <person name="Gaasterland T."/>
            <person name="Ferriera S."/>
            <person name="Johnson J."/>
            <person name="Kravitz S."/>
            <person name="Beeson K."/>
            <person name="Sutton G."/>
            <person name="Rogers Y.-H."/>
            <person name="Friedman R."/>
            <person name="Frazier M."/>
            <person name="Venter J.C."/>
        </authorList>
    </citation>
    <scope>NUCLEOTIDE SEQUENCE [LARGE SCALE GENOMIC DNA]</scope>
    <source>
        <strain evidence="4 5">ATCC 23134</strain>
    </source>
</reference>
<comment type="caution">
    <text evidence="4">The sequence shown here is derived from an EMBL/GenBank/DDBJ whole genome shotgun (WGS) entry which is preliminary data.</text>
</comment>
<dbReference type="SMART" id="SM00060">
    <property type="entry name" value="FN3"/>
    <property type="match status" value="1"/>
</dbReference>
<dbReference type="Pfam" id="PF00629">
    <property type="entry name" value="MAM"/>
    <property type="match status" value="2"/>
</dbReference>
<dbReference type="CDD" id="cd00063">
    <property type="entry name" value="FN3"/>
    <property type="match status" value="1"/>
</dbReference>
<feature type="domain" description="MAM" evidence="2">
    <location>
        <begin position="599"/>
        <end position="761"/>
    </location>
</feature>
<dbReference type="Pfam" id="PF18962">
    <property type="entry name" value="Por_Secre_tail"/>
    <property type="match status" value="1"/>
</dbReference>
<accession>A1ZRU9</accession>
<dbReference type="InterPro" id="IPR000998">
    <property type="entry name" value="MAM_dom"/>
</dbReference>
<dbReference type="InterPro" id="IPR026444">
    <property type="entry name" value="Secre_tail"/>
</dbReference>
<gene>
    <name evidence="4" type="ORF">M23134_04787</name>
</gene>
<proteinExistence type="predicted"/>
<dbReference type="InterPro" id="IPR036116">
    <property type="entry name" value="FN3_sf"/>
</dbReference>
<organism evidence="4 5">
    <name type="scientific">Microscilla marina ATCC 23134</name>
    <dbReference type="NCBI Taxonomy" id="313606"/>
    <lineage>
        <taxon>Bacteria</taxon>
        <taxon>Pseudomonadati</taxon>
        <taxon>Bacteroidota</taxon>
        <taxon>Cytophagia</taxon>
        <taxon>Cytophagales</taxon>
        <taxon>Microscillaceae</taxon>
        <taxon>Microscilla</taxon>
    </lineage>
</organism>
<dbReference type="InterPro" id="IPR003961">
    <property type="entry name" value="FN3_dom"/>
</dbReference>
<evidence type="ECO:0000313" key="5">
    <source>
        <dbReference type="Proteomes" id="UP000004095"/>
    </source>
</evidence>
<dbReference type="SUPFAM" id="SSF49265">
    <property type="entry name" value="Fibronectin type III"/>
    <property type="match status" value="1"/>
</dbReference>
<dbReference type="PROSITE" id="PS50853">
    <property type="entry name" value="FN3"/>
    <property type="match status" value="1"/>
</dbReference>
<evidence type="ECO:0000256" key="1">
    <source>
        <dbReference type="SAM" id="MobiDB-lite"/>
    </source>
</evidence>
<evidence type="ECO:0000259" key="2">
    <source>
        <dbReference type="PROSITE" id="PS50060"/>
    </source>
</evidence>
<dbReference type="Gene3D" id="2.60.40.10">
    <property type="entry name" value="Immunoglobulins"/>
    <property type="match status" value="1"/>
</dbReference>
<dbReference type="InterPro" id="IPR013320">
    <property type="entry name" value="ConA-like_dom_sf"/>
</dbReference>
<feature type="region of interest" description="Disordered" evidence="1">
    <location>
        <begin position="1"/>
        <end position="30"/>
    </location>
</feature>
<feature type="domain" description="Fibronectin type-III" evidence="3">
    <location>
        <begin position="499"/>
        <end position="587"/>
    </location>
</feature>